<feature type="region of interest" description="Disordered" evidence="1">
    <location>
        <begin position="1"/>
        <end position="22"/>
    </location>
</feature>
<evidence type="ECO:0000313" key="2">
    <source>
        <dbReference type="EMBL" id="GBP77266.1"/>
    </source>
</evidence>
<proteinExistence type="predicted"/>
<dbReference type="AlphaFoldDB" id="A0A4C1YM43"/>
<feature type="compositionally biased region" description="Low complexity" evidence="1">
    <location>
        <begin position="85"/>
        <end position="97"/>
    </location>
</feature>
<name>A0A4C1YM43_EUMVA</name>
<comment type="caution">
    <text evidence="2">The sequence shown here is derived from an EMBL/GenBank/DDBJ whole genome shotgun (WGS) entry which is preliminary data.</text>
</comment>
<dbReference type="Proteomes" id="UP000299102">
    <property type="component" value="Unassembled WGS sequence"/>
</dbReference>
<evidence type="ECO:0000313" key="3">
    <source>
        <dbReference type="Proteomes" id="UP000299102"/>
    </source>
</evidence>
<feature type="compositionally biased region" description="Basic and acidic residues" evidence="1">
    <location>
        <begin position="12"/>
        <end position="22"/>
    </location>
</feature>
<organism evidence="2 3">
    <name type="scientific">Eumeta variegata</name>
    <name type="common">Bagworm moth</name>
    <name type="synonym">Eumeta japonica</name>
    <dbReference type="NCBI Taxonomy" id="151549"/>
    <lineage>
        <taxon>Eukaryota</taxon>
        <taxon>Metazoa</taxon>
        <taxon>Ecdysozoa</taxon>
        <taxon>Arthropoda</taxon>
        <taxon>Hexapoda</taxon>
        <taxon>Insecta</taxon>
        <taxon>Pterygota</taxon>
        <taxon>Neoptera</taxon>
        <taxon>Endopterygota</taxon>
        <taxon>Lepidoptera</taxon>
        <taxon>Glossata</taxon>
        <taxon>Ditrysia</taxon>
        <taxon>Tineoidea</taxon>
        <taxon>Psychidae</taxon>
        <taxon>Oiketicinae</taxon>
        <taxon>Eumeta</taxon>
    </lineage>
</organism>
<reference evidence="2 3" key="1">
    <citation type="journal article" date="2019" name="Commun. Biol.">
        <title>The bagworm genome reveals a unique fibroin gene that provides high tensile strength.</title>
        <authorList>
            <person name="Kono N."/>
            <person name="Nakamura H."/>
            <person name="Ohtoshi R."/>
            <person name="Tomita M."/>
            <person name="Numata K."/>
            <person name="Arakawa K."/>
        </authorList>
    </citation>
    <scope>NUCLEOTIDE SEQUENCE [LARGE SCALE GENOMIC DNA]</scope>
</reference>
<accession>A0A4C1YM43</accession>
<evidence type="ECO:0000256" key="1">
    <source>
        <dbReference type="SAM" id="MobiDB-lite"/>
    </source>
</evidence>
<feature type="region of interest" description="Disordered" evidence="1">
    <location>
        <begin position="72"/>
        <end position="97"/>
    </location>
</feature>
<keyword evidence="3" id="KW-1185">Reference proteome</keyword>
<protein>
    <submittedName>
        <fullName evidence="2">Uncharacterized protein</fullName>
    </submittedName>
</protein>
<dbReference type="EMBL" id="BGZK01001324">
    <property type="protein sequence ID" value="GBP77266.1"/>
    <property type="molecule type" value="Genomic_DNA"/>
</dbReference>
<gene>
    <name evidence="2" type="ORF">EVAR_50717_1</name>
</gene>
<sequence length="222" mass="24000">MPSARAPAAATTEHKGPAFREGRRDNFQGMSILLLCCPLEDDTMKCTVCTHHTYAPVNALQTGEGTAEVEKTSRATDTNTTEIQGAASRIGAGSRAAPEPIRLTERCSRIITPQSSHNTTTALANYPPENIALPRVEQIPNLNLIIGVCRYLSFAMTQRREPDAPRANIVIATKFNEASITTTYINAPLTSGEDSGACDVGTGRFASRDSMRFCSLTIRRPS</sequence>